<evidence type="ECO:0000256" key="1">
    <source>
        <dbReference type="ARBA" id="ARBA00006445"/>
    </source>
</evidence>
<name>A0ABP0GE12_CLALP</name>
<keyword evidence="3" id="KW-0132">Cell division</keyword>
<comment type="caution">
    <text evidence="10">The sequence shown here is derived from an EMBL/GenBank/DDBJ whole genome shotgun (WGS) entry which is preliminary data.</text>
</comment>
<dbReference type="InterPro" id="IPR036322">
    <property type="entry name" value="WD40_repeat_dom_sf"/>
</dbReference>
<feature type="region of interest" description="Disordered" evidence="8">
    <location>
        <begin position="72"/>
        <end position="115"/>
    </location>
</feature>
<evidence type="ECO:0000256" key="5">
    <source>
        <dbReference type="ARBA" id="ARBA00022776"/>
    </source>
</evidence>
<evidence type="ECO:0000256" key="3">
    <source>
        <dbReference type="ARBA" id="ARBA00022618"/>
    </source>
</evidence>
<keyword evidence="5" id="KW-0498">Mitosis</keyword>
<dbReference type="Proteomes" id="UP001642483">
    <property type="component" value="Unassembled WGS sequence"/>
</dbReference>
<evidence type="ECO:0000259" key="9">
    <source>
        <dbReference type="Pfam" id="PF24807"/>
    </source>
</evidence>
<dbReference type="Pfam" id="PF24807">
    <property type="entry name" value="WD40_CDC20-Fz"/>
    <property type="match status" value="1"/>
</dbReference>
<dbReference type="PROSITE" id="PS50294">
    <property type="entry name" value="WD_REPEATS_REGION"/>
    <property type="match status" value="3"/>
</dbReference>
<keyword evidence="2 7" id="KW-0853">WD repeat</keyword>
<evidence type="ECO:0000256" key="2">
    <source>
        <dbReference type="ARBA" id="ARBA00022574"/>
    </source>
</evidence>
<dbReference type="EMBL" id="CAWYQH010000108">
    <property type="protein sequence ID" value="CAK8689698.1"/>
    <property type="molecule type" value="Genomic_DNA"/>
</dbReference>
<dbReference type="PROSITE" id="PS50082">
    <property type="entry name" value="WD_REPEATS_2"/>
    <property type="match status" value="3"/>
</dbReference>
<evidence type="ECO:0000256" key="8">
    <source>
        <dbReference type="SAM" id="MobiDB-lite"/>
    </source>
</evidence>
<feature type="repeat" description="WD" evidence="7">
    <location>
        <begin position="258"/>
        <end position="299"/>
    </location>
</feature>
<feature type="repeat" description="WD" evidence="7">
    <location>
        <begin position="471"/>
        <end position="503"/>
    </location>
</feature>
<dbReference type="SMART" id="SM00320">
    <property type="entry name" value="WD40"/>
    <property type="match status" value="7"/>
</dbReference>
<accession>A0ABP0GE12</accession>
<dbReference type="Gene3D" id="2.130.10.10">
    <property type="entry name" value="YVTN repeat-like/Quinoprotein amine dehydrogenase"/>
    <property type="match status" value="1"/>
</dbReference>
<reference evidence="10 11" key="1">
    <citation type="submission" date="2024-02" db="EMBL/GenBank/DDBJ databases">
        <authorList>
            <person name="Daric V."/>
            <person name="Darras S."/>
        </authorList>
    </citation>
    <scope>NUCLEOTIDE SEQUENCE [LARGE SCALE GENOMIC DNA]</scope>
</reference>
<dbReference type="InterPro" id="IPR015943">
    <property type="entry name" value="WD40/YVTN_repeat-like_dom_sf"/>
</dbReference>
<protein>
    <recommendedName>
        <fullName evidence="9">CDC20/Fizzy WD40 domain-containing protein</fullName>
    </recommendedName>
</protein>
<keyword evidence="11" id="KW-1185">Reference proteome</keyword>
<dbReference type="InterPro" id="IPR019775">
    <property type="entry name" value="WD40_repeat_CS"/>
</dbReference>
<dbReference type="PANTHER" id="PTHR19918">
    <property type="entry name" value="CELL DIVISION CYCLE 20 CDC20 FIZZY -RELATED"/>
    <property type="match status" value="1"/>
</dbReference>
<dbReference type="InterPro" id="IPR056150">
    <property type="entry name" value="WD40_CDC20-Fz"/>
</dbReference>
<dbReference type="PROSITE" id="PS00678">
    <property type="entry name" value="WD_REPEATS_1"/>
    <property type="match status" value="1"/>
</dbReference>
<proteinExistence type="inferred from homology"/>
<evidence type="ECO:0000256" key="7">
    <source>
        <dbReference type="PROSITE-ProRule" id="PRU00221"/>
    </source>
</evidence>
<gene>
    <name evidence="10" type="ORF">CVLEPA_LOCUS21664</name>
</gene>
<keyword evidence="4" id="KW-0677">Repeat</keyword>
<keyword evidence="6" id="KW-0131">Cell cycle</keyword>
<evidence type="ECO:0000313" key="10">
    <source>
        <dbReference type="EMBL" id="CAK8689698.1"/>
    </source>
</evidence>
<feature type="domain" description="CDC20/Fizzy WD40" evidence="9">
    <location>
        <begin position="212"/>
        <end position="502"/>
    </location>
</feature>
<evidence type="ECO:0000313" key="11">
    <source>
        <dbReference type="Proteomes" id="UP001642483"/>
    </source>
</evidence>
<comment type="similarity">
    <text evidence="1">Belongs to the WD repeat CDC20/Fizzy family.</text>
</comment>
<feature type="repeat" description="WD" evidence="7">
    <location>
        <begin position="341"/>
        <end position="382"/>
    </location>
</feature>
<organism evidence="10 11">
    <name type="scientific">Clavelina lepadiformis</name>
    <name type="common">Light-bulb sea squirt</name>
    <name type="synonym">Ascidia lepadiformis</name>
    <dbReference type="NCBI Taxonomy" id="159417"/>
    <lineage>
        <taxon>Eukaryota</taxon>
        <taxon>Metazoa</taxon>
        <taxon>Chordata</taxon>
        <taxon>Tunicata</taxon>
        <taxon>Ascidiacea</taxon>
        <taxon>Aplousobranchia</taxon>
        <taxon>Clavelinidae</taxon>
        <taxon>Clavelina</taxon>
    </lineage>
</organism>
<evidence type="ECO:0000256" key="6">
    <source>
        <dbReference type="ARBA" id="ARBA00023306"/>
    </source>
</evidence>
<evidence type="ECO:0000256" key="4">
    <source>
        <dbReference type="ARBA" id="ARBA00022737"/>
    </source>
</evidence>
<dbReference type="InterPro" id="IPR001680">
    <property type="entry name" value="WD40_rpt"/>
</dbReference>
<dbReference type="CDD" id="cd00200">
    <property type="entry name" value="WD40"/>
    <property type="match status" value="1"/>
</dbReference>
<dbReference type="PANTHER" id="PTHR19918:SF8">
    <property type="entry name" value="FI02843P"/>
    <property type="match status" value="1"/>
</dbReference>
<dbReference type="InterPro" id="IPR033010">
    <property type="entry name" value="Cdc20/Fizzy"/>
</dbReference>
<dbReference type="SUPFAM" id="SSF50978">
    <property type="entry name" value="WD40 repeat-like"/>
    <property type="match status" value="1"/>
</dbReference>
<sequence>MSLQFDFENDVNSLMQLDKPLQSGPAARWEKKAHEVSQCGNNSLHSLSLNLSHNYHNSSSFSPKRIGLSLSHSVNKTPSSAKTPKALKTKTPGKLKPSSKNTSLSKTPSRGDRFIPNRQATNFELGHYKLLSDGGSDGLGSLAQEDYKRRMSENLQKASGVSENERILAFKAKPTAAEGFQNNAKVLYSSAKKLSSDQRKVRHIPTTAVRVLDAPDLGNDFYLNLLDWSSTNNLAAVLGRSVYIWNASTGDINMLMSMEGSDDYVSSVKWVRDGQHIAIGNSNAEVQLWDINESKRLRNMKSHAGRVSSLTWNDYVLSSGSQDGFIHHHDVRVQNHHVSTLSGHSQEVCGLEWSKDGKYLASGGNDNIVNVYNEMETKPLYSFTDHQSAVKAVAWCPWQANLLATGGGSADRHIRFWNCHSGVCVKAVDTKSQVCAIKWSTHYKELVSSHGYAHNQLTIWSYPSMQWMQDLLGHTSRVLYLAISPDGQTVCSGAADETLRLWECFAISPEQKRKSKNSNKLGSSANSKINTLFSIR</sequence>